<organism evidence="4 5">
    <name type="scientific">Nesterenkonia aurantiaca</name>
    <dbReference type="NCBI Taxonomy" id="1436010"/>
    <lineage>
        <taxon>Bacteria</taxon>
        <taxon>Bacillati</taxon>
        <taxon>Actinomycetota</taxon>
        <taxon>Actinomycetes</taxon>
        <taxon>Micrococcales</taxon>
        <taxon>Micrococcaceae</taxon>
        <taxon>Nesterenkonia</taxon>
    </lineage>
</organism>
<feature type="transmembrane region" description="Helical" evidence="2">
    <location>
        <begin position="96"/>
        <end position="113"/>
    </location>
</feature>
<keyword evidence="2" id="KW-0812">Transmembrane</keyword>
<dbReference type="InterPro" id="IPR000073">
    <property type="entry name" value="AB_hydrolase_1"/>
</dbReference>
<evidence type="ECO:0000313" key="4">
    <source>
        <dbReference type="EMBL" id="TDS85473.1"/>
    </source>
</evidence>
<dbReference type="Pfam" id="PF00561">
    <property type="entry name" value="Abhydrolase_1"/>
    <property type="match status" value="1"/>
</dbReference>
<feature type="transmembrane region" description="Helical" evidence="2">
    <location>
        <begin position="172"/>
        <end position="192"/>
    </location>
</feature>
<dbReference type="InterPro" id="IPR029058">
    <property type="entry name" value="AB_hydrolase_fold"/>
</dbReference>
<keyword evidence="2" id="KW-1133">Transmembrane helix</keyword>
<proteinExistence type="predicted"/>
<gene>
    <name evidence="4" type="ORF">EV640_106123</name>
</gene>
<dbReference type="AlphaFoldDB" id="A0A4R7G2C6"/>
<feature type="domain" description="AB hydrolase-1" evidence="3">
    <location>
        <begin position="237"/>
        <end position="350"/>
    </location>
</feature>
<reference evidence="4 5" key="1">
    <citation type="submission" date="2019-03" db="EMBL/GenBank/DDBJ databases">
        <title>Genomic Encyclopedia of Type Strains, Phase III (KMG-III): the genomes of soil and plant-associated and newly described type strains.</title>
        <authorList>
            <person name="Whitman W."/>
        </authorList>
    </citation>
    <scope>NUCLEOTIDE SEQUENCE [LARGE SCALE GENOMIC DNA]</scope>
    <source>
        <strain evidence="4 5">DSM 27373</strain>
    </source>
</reference>
<comment type="caution">
    <text evidence="4">The sequence shown here is derived from an EMBL/GenBank/DDBJ whole genome shotgun (WGS) entry which is preliminary data.</text>
</comment>
<feature type="transmembrane region" description="Helical" evidence="2">
    <location>
        <begin position="43"/>
        <end position="61"/>
    </location>
</feature>
<feature type="transmembrane region" description="Helical" evidence="2">
    <location>
        <begin position="67"/>
        <end position="89"/>
    </location>
</feature>
<feature type="region of interest" description="Disordered" evidence="1">
    <location>
        <begin position="1"/>
        <end position="33"/>
    </location>
</feature>
<evidence type="ECO:0000256" key="1">
    <source>
        <dbReference type="SAM" id="MobiDB-lite"/>
    </source>
</evidence>
<keyword evidence="5" id="KW-1185">Reference proteome</keyword>
<dbReference type="Gene3D" id="3.40.50.1820">
    <property type="entry name" value="alpha/beta hydrolase"/>
    <property type="match status" value="1"/>
</dbReference>
<dbReference type="Proteomes" id="UP000294506">
    <property type="component" value="Unassembled WGS sequence"/>
</dbReference>
<keyword evidence="2" id="KW-0472">Membrane</keyword>
<evidence type="ECO:0000259" key="3">
    <source>
        <dbReference type="Pfam" id="PF00561"/>
    </source>
</evidence>
<dbReference type="SUPFAM" id="SSF53474">
    <property type="entry name" value="alpha/beta-Hydrolases"/>
    <property type="match status" value="1"/>
</dbReference>
<feature type="transmembrane region" description="Helical" evidence="2">
    <location>
        <begin position="125"/>
        <end position="151"/>
    </location>
</feature>
<dbReference type="EMBL" id="SOAN01000006">
    <property type="protein sequence ID" value="TDS85473.1"/>
    <property type="molecule type" value="Genomic_DNA"/>
</dbReference>
<sequence>MGDMRAGEGPGLQPAPRDSAAADRLAPPAHGARDDRPLTVRSVFFAVLLVAAAGLLAAWATPRGPLSAAQVLWSMLGALGVGMLAGALLRSRWSMLVTPVTFLIVFELARLGTTGATVEEIRLDSIIGALGFVSGRGVHGLLVLVPMVLGCRLGVEVAARRRSESAARMTKWGWAGVLLVGVAVLALAALIARPASTAPILDTDGDPAAGSIAELVTISVGGSEQTLMIRGASAENPLLLHLAGGPGGTDLGAMRLDPSLEEDFLVATWDQPGTGKSYSAIDPVQDMTLQRVTQDTLEVTEYLRDRFNQDRIVLTGQSWGTLPGVLAVQQHPERYRAFVGTGQMVDIRETDQIFYDESLEWAGVTGDQELQSQLEAQGPPPYSDMLDYTAIVGTERAIYAYPEFDGSTEMTATIWVPENTFMDRVNAIRGLLDTYSLLYPQLQDLDLRQEAPRLEVPIYVVMGEHEARGRVGPAREWFDQLEAPEKTWVEFPASSHRASFERPEDYAALLRQVLAETDTEG</sequence>
<accession>A0A4R7G2C6</accession>
<name>A0A4R7G2C6_9MICC</name>
<evidence type="ECO:0000313" key="5">
    <source>
        <dbReference type="Proteomes" id="UP000294506"/>
    </source>
</evidence>
<evidence type="ECO:0000256" key="2">
    <source>
        <dbReference type="SAM" id="Phobius"/>
    </source>
</evidence>
<protein>
    <submittedName>
        <fullName evidence="4">Pimeloyl-ACP methyl ester carboxylesterase</fullName>
    </submittedName>
</protein>
<dbReference type="GO" id="GO:0003824">
    <property type="term" value="F:catalytic activity"/>
    <property type="evidence" value="ECO:0007669"/>
    <property type="project" value="UniProtKB-ARBA"/>
</dbReference>